<dbReference type="PANTHER" id="PTHR43344">
    <property type="entry name" value="PHOSPHOSERINE PHOSPHATASE"/>
    <property type="match status" value="1"/>
</dbReference>
<dbReference type="PANTHER" id="PTHR43344:SF13">
    <property type="entry name" value="PHOSPHATASE RV3661-RELATED"/>
    <property type="match status" value="1"/>
</dbReference>
<keyword evidence="2" id="KW-0378">Hydrolase</keyword>
<dbReference type="InterPro" id="IPR036412">
    <property type="entry name" value="HAD-like_sf"/>
</dbReference>
<evidence type="ECO:0000313" key="5">
    <source>
        <dbReference type="Proteomes" id="UP001139031"/>
    </source>
</evidence>
<reference evidence="4" key="1">
    <citation type="submission" date="2021-08" db="EMBL/GenBank/DDBJ databases">
        <authorList>
            <person name="Stevens D.C."/>
        </authorList>
    </citation>
    <scope>NUCLEOTIDE SEQUENCE</scope>
    <source>
        <strain evidence="4">DSM 53165</strain>
    </source>
</reference>
<keyword evidence="5" id="KW-1185">Reference proteome</keyword>
<name>A0ABS7TVM7_9BACT</name>
<evidence type="ECO:0000256" key="2">
    <source>
        <dbReference type="ARBA" id="ARBA00022801"/>
    </source>
</evidence>
<keyword evidence="3" id="KW-0460">Magnesium</keyword>
<dbReference type="SUPFAM" id="SSF56784">
    <property type="entry name" value="HAD-like"/>
    <property type="match status" value="1"/>
</dbReference>
<dbReference type="Pfam" id="PF12710">
    <property type="entry name" value="HAD"/>
    <property type="match status" value="1"/>
</dbReference>
<evidence type="ECO:0000313" key="4">
    <source>
        <dbReference type="EMBL" id="MBZ5712280.1"/>
    </source>
</evidence>
<evidence type="ECO:0000256" key="1">
    <source>
        <dbReference type="ARBA" id="ARBA00022723"/>
    </source>
</evidence>
<keyword evidence="1" id="KW-0479">Metal-binding</keyword>
<dbReference type="EMBL" id="JAIRAU010000029">
    <property type="protein sequence ID" value="MBZ5712280.1"/>
    <property type="molecule type" value="Genomic_DNA"/>
</dbReference>
<proteinExistence type="predicted"/>
<gene>
    <name evidence="4" type="ORF">K7C98_23815</name>
</gene>
<sequence>MTHDDSAARVAILDVDGTMHPRTIGLALLREVSQRGLGRGDAIAEVMTAVGQLRAGSIDFPEMVARSTAAYGAALAGVEQAQLVALAQAIWQELRHELFGYVRPLIARLGDAGVTPYIVSSSPQEIVALLAADLGVADCHGSLFTVEAGRYTGACEFMPGAPGGKLTLLQKFAAARGAGLSRSIALGNGPGDLEVLAVVGRPLVFEAGPPLLTLAHDRGWPRVDRLNVLDYVDRALAS</sequence>
<dbReference type="Gene3D" id="1.20.1440.100">
    <property type="entry name" value="SG protein - dephosphorylation function"/>
    <property type="match status" value="1"/>
</dbReference>
<dbReference type="InterPro" id="IPR023214">
    <property type="entry name" value="HAD_sf"/>
</dbReference>
<dbReference type="Gene3D" id="3.40.50.1000">
    <property type="entry name" value="HAD superfamily/HAD-like"/>
    <property type="match status" value="1"/>
</dbReference>
<dbReference type="RefSeq" id="WP_224194042.1">
    <property type="nucleotide sequence ID" value="NZ_JAIRAU010000029.1"/>
</dbReference>
<dbReference type="Proteomes" id="UP001139031">
    <property type="component" value="Unassembled WGS sequence"/>
</dbReference>
<comment type="caution">
    <text evidence="4">The sequence shown here is derived from an EMBL/GenBank/DDBJ whole genome shotgun (WGS) entry which is preliminary data.</text>
</comment>
<evidence type="ECO:0000256" key="3">
    <source>
        <dbReference type="ARBA" id="ARBA00022842"/>
    </source>
</evidence>
<protein>
    <submittedName>
        <fullName evidence="4">Haloacid dehalogenase-like hydrolase</fullName>
    </submittedName>
</protein>
<dbReference type="InterPro" id="IPR050582">
    <property type="entry name" value="HAD-like_SerB"/>
</dbReference>
<accession>A0ABS7TVM7</accession>
<organism evidence="4 5">
    <name type="scientific">Nannocystis pusilla</name>
    <dbReference type="NCBI Taxonomy" id="889268"/>
    <lineage>
        <taxon>Bacteria</taxon>
        <taxon>Pseudomonadati</taxon>
        <taxon>Myxococcota</taxon>
        <taxon>Polyangia</taxon>
        <taxon>Nannocystales</taxon>
        <taxon>Nannocystaceae</taxon>
        <taxon>Nannocystis</taxon>
    </lineage>
</organism>